<comment type="caution">
    <text evidence="1">The sequence shown here is derived from an EMBL/GenBank/DDBJ whole genome shotgun (WGS) entry which is preliminary data.</text>
</comment>
<proteinExistence type="predicted"/>
<name>A0ABX3FYY4_9ACTN</name>
<dbReference type="RefSeq" id="WP_060180583.1">
    <property type="nucleotide sequence ID" value="NZ_MQUR01000052.1"/>
</dbReference>
<organism evidence="1 2">
    <name type="scientific">Streptomyces amritsarensis</name>
    <dbReference type="NCBI Taxonomy" id="681158"/>
    <lineage>
        <taxon>Bacteria</taxon>
        <taxon>Bacillati</taxon>
        <taxon>Actinomycetota</taxon>
        <taxon>Actinomycetes</taxon>
        <taxon>Kitasatosporales</taxon>
        <taxon>Streptomycetaceae</taxon>
        <taxon>Streptomyces</taxon>
    </lineage>
</organism>
<dbReference type="EMBL" id="MQUR01000052">
    <property type="protein sequence ID" value="OLZ63101.1"/>
    <property type="molecule type" value="Genomic_DNA"/>
</dbReference>
<evidence type="ECO:0000313" key="2">
    <source>
        <dbReference type="Proteomes" id="UP000187151"/>
    </source>
</evidence>
<accession>A0ABX3FYY4</accession>
<dbReference type="Proteomes" id="UP000187151">
    <property type="component" value="Unassembled WGS sequence"/>
</dbReference>
<evidence type="ECO:0000313" key="1">
    <source>
        <dbReference type="EMBL" id="OLZ63101.1"/>
    </source>
</evidence>
<sequence length="206" mass="22475">MGLDLTLCMADWKHLGGVPVEQRIQALGDATLWAADDEGYQSGRTAGSWLWPPDREAAWCAEYDFRSTSGSFAPHARAGDAWDDMRPFADASLRAAVDAFLTGLIWDEDPADDPAPSGGGGFFPPAADRWRSSVLLVCPPEALPGKVRAWARAECRLEELREAFAAECEGWAGRPASFEHFIALLREWGDITTEAARRGWGLVGLP</sequence>
<reference evidence="1 2" key="1">
    <citation type="submission" date="2016-01" db="EMBL/GenBank/DDBJ databases">
        <title>Streptomyces amritsarensis strain MTCC 11845 genome sequencing and assembly.</title>
        <authorList>
            <person name="Sharma D."/>
            <person name="Nair G.R."/>
            <person name="Kaur G."/>
            <person name="Manhas R.K."/>
            <person name="Mayilraj S."/>
        </authorList>
    </citation>
    <scope>NUCLEOTIDE SEQUENCE [LARGE SCALE GENOMIC DNA]</scope>
    <source>
        <strain evidence="1 2">MTCC 11845</strain>
    </source>
</reference>
<keyword evidence="2" id="KW-1185">Reference proteome</keyword>
<protein>
    <submittedName>
        <fullName evidence="1">Uncharacterized protein</fullName>
    </submittedName>
</protein>
<gene>
    <name evidence="1" type="ORF">AVW11_21485</name>
</gene>